<feature type="transmembrane region" description="Helical" evidence="1">
    <location>
        <begin position="93"/>
        <end position="111"/>
    </location>
</feature>
<evidence type="ECO:0000313" key="3">
    <source>
        <dbReference type="Proteomes" id="UP000317169"/>
    </source>
</evidence>
<keyword evidence="1" id="KW-0812">Transmembrane</keyword>
<keyword evidence="3" id="KW-1185">Reference proteome</keyword>
<dbReference type="AlphaFoldDB" id="A0A507ZP83"/>
<dbReference type="Proteomes" id="UP000317169">
    <property type="component" value="Unassembled WGS sequence"/>
</dbReference>
<proteinExistence type="predicted"/>
<evidence type="ECO:0000313" key="2">
    <source>
        <dbReference type="EMBL" id="TQD38797.1"/>
    </source>
</evidence>
<accession>A0A507ZP83</accession>
<sequence length="132" mass="15262">MRNYTVFFIGCAVLVGAYQLGLQNGINYPQWMRAYFMDLLCMPIVFGIILFLLRLVKPAFWLSLSMILSLSLLYAIYFEVILPPIKARYTADWGDVFCYFAGALVAYLVQLSDKRRQNLFRDNESILQHPSS</sequence>
<feature type="transmembrane region" description="Helical" evidence="1">
    <location>
        <begin position="35"/>
        <end position="53"/>
    </location>
</feature>
<feature type="transmembrane region" description="Helical" evidence="1">
    <location>
        <begin position="60"/>
        <end position="81"/>
    </location>
</feature>
<gene>
    <name evidence="2" type="ORF">FKR84_07370</name>
</gene>
<dbReference type="OrthoDB" id="1447802at2"/>
<organism evidence="2 3">
    <name type="scientific">Haloflavibacter putidus</name>
    <dbReference type="NCBI Taxonomy" id="2576776"/>
    <lineage>
        <taxon>Bacteria</taxon>
        <taxon>Pseudomonadati</taxon>
        <taxon>Bacteroidota</taxon>
        <taxon>Flavobacteriia</taxon>
        <taxon>Flavobacteriales</taxon>
        <taxon>Flavobacteriaceae</taxon>
        <taxon>Haloflavibacter</taxon>
    </lineage>
</organism>
<protein>
    <recommendedName>
        <fullName evidence="4">Magnesium citrate secondary transporter</fullName>
    </recommendedName>
</protein>
<dbReference type="RefSeq" id="WP_141421655.1">
    <property type="nucleotide sequence ID" value="NZ_VIAR01000006.1"/>
</dbReference>
<keyword evidence="1" id="KW-1133">Transmembrane helix</keyword>
<evidence type="ECO:0000256" key="1">
    <source>
        <dbReference type="SAM" id="Phobius"/>
    </source>
</evidence>
<name>A0A507ZP83_9FLAO</name>
<keyword evidence="1" id="KW-0472">Membrane</keyword>
<comment type="caution">
    <text evidence="2">The sequence shown here is derived from an EMBL/GenBank/DDBJ whole genome shotgun (WGS) entry which is preliminary data.</text>
</comment>
<evidence type="ECO:0008006" key="4">
    <source>
        <dbReference type="Google" id="ProtNLM"/>
    </source>
</evidence>
<reference evidence="2 3" key="1">
    <citation type="submission" date="2019-06" db="EMBL/GenBank/DDBJ databases">
        <title>Flavibacter putida gen. nov., sp. nov., a novel marine bacterium of the family Flavobacteriaceae isolated from coastal seawater.</title>
        <authorList>
            <person name="Feng X."/>
        </authorList>
    </citation>
    <scope>NUCLEOTIDE SEQUENCE [LARGE SCALE GENOMIC DNA]</scope>
    <source>
        <strain evidence="2 3">PLHSN227</strain>
    </source>
</reference>
<dbReference type="EMBL" id="VIAR01000006">
    <property type="protein sequence ID" value="TQD38797.1"/>
    <property type="molecule type" value="Genomic_DNA"/>
</dbReference>